<evidence type="ECO:0000313" key="1">
    <source>
        <dbReference type="EMBL" id="CAB4960991.1"/>
    </source>
</evidence>
<protein>
    <submittedName>
        <fullName evidence="1">Unannotated protein</fullName>
    </submittedName>
</protein>
<organism evidence="1">
    <name type="scientific">freshwater metagenome</name>
    <dbReference type="NCBI Taxonomy" id="449393"/>
    <lineage>
        <taxon>unclassified sequences</taxon>
        <taxon>metagenomes</taxon>
        <taxon>ecological metagenomes</taxon>
    </lineage>
</organism>
<dbReference type="AlphaFoldDB" id="A0A6J7KZ03"/>
<dbReference type="EMBL" id="CAFBMK010000488">
    <property type="protein sequence ID" value="CAB4960991.1"/>
    <property type="molecule type" value="Genomic_DNA"/>
</dbReference>
<proteinExistence type="predicted"/>
<gene>
    <name evidence="1" type="ORF">UFOPK3564_04060</name>
</gene>
<accession>A0A6J7KZ03</accession>
<sequence>MRSTAAASVVEPTSRASFRRRSNWYGDIRTAFEIWLRSSPASSRRAISSAWRIRDCRTPVSRASCSPWLRSAR</sequence>
<reference evidence="1" key="1">
    <citation type="submission" date="2020-05" db="EMBL/GenBank/DDBJ databases">
        <authorList>
            <person name="Chiriac C."/>
            <person name="Salcher M."/>
            <person name="Ghai R."/>
            <person name="Kavagutti S V."/>
        </authorList>
    </citation>
    <scope>NUCLEOTIDE SEQUENCE</scope>
</reference>
<name>A0A6J7KZ03_9ZZZZ</name>